<dbReference type="EMBL" id="QGKY02002305">
    <property type="protein sequence ID" value="KAF2533103.1"/>
    <property type="molecule type" value="Genomic_DNA"/>
</dbReference>
<evidence type="ECO:0000313" key="2">
    <source>
        <dbReference type="EMBL" id="KAF2533103.1"/>
    </source>
</evidence>
<dbReference type="AlphaFoldDB" id="A0A8S9FH41"/>
<dbReference type="InterPro" id="IPR006734">
    <property type="entry name" value="PLATZ"/>
</dbReference>
<sequence length="278" mass="31661">MLAPSGSRFNVEQSKCYTVEPVCDISRDKSLQGNDVADNHYEDIASERSNQRSRSIAPNFLGKAVLYENVEGGFLKTTATAVYKVLGAESGIVDWLDWLWEEKYLDFAVRRYVYHDVVRLSDLEKLIDCSYVQPYTINGAKVIFINQRPQSRAKVSSNVCFTCDRILQEPFHFCSLSCKVDYLVYQGDDLSSILYRIDESDFTFASLRMDGHDQFGEISTMEDDADDIMVISDQSEQGNKSNKKEKKKKKKKESNYFPGMVLSLGSRRKGAPHRAPFS</sequence>
<gene>
    <name evidence="2" type="ORF">F2Q70_00030442</name>
</gene>
<feature type="region of interest" description="Disordered" evidence="1">
    <location>
        <begin position="232"/>
        <end position="278"/>
    </location>
</feature>
<name>A0A8S9FH41_BRACR</name>
<accession>A0A8S9FH41</accession>
<comment type="caution">
    <text evidence="2">The sequence shown here is derived from an EMBL/GenBank/DDBJ whole genome shotgun (WGS) entry which is preliminary data.</text>
</comment>
<organism evidence="2">
    <name type="scientific">Brassica cretica</name>
    <name type="common">Mustard</name>
    <dbReference type="NCBI Taxonomy" id="69181"/>
    <lineage>
        <taxon>Eukaryota</taxon>
        <taxon>Viridiplantae</taxon>
        <taxon>Streptophyta</taxon>
        <taxon>Embryophyta</taxon>
        <taxon>Tracheophyta</taxon>
        <taxon>Spermatophyta</taxon>
        <taxon>Magnoliopsida</taxon>
        <taxon>eudicotyledons</taxon>
        <taxon>Gunneridae</taxon>
        <taxon>Pentapetalae</taxon>
        <taxon>rosids</taxon>
        <taxon>malvids</taxon>
        <taxon>Brassicales</taxon>
        <taxon>Brassicaceae</taxon>
        <taxon>Brassiceae</taxon>
        <taxon>Brassica</taxon>
    </lineage>
</organism>
<reference evidence="2" key="1">
    <citation type="submission" date="2019-12" db="EMBL/GenBank/DDBJ databases">
        <title>Genome sequencing and annotation of Brassica cretica.</title>
        <authorList>
            <person name="Studholme D.J."/>
            <person name="Sarris P.F."/>
        </authorList>
    </citation>
    <scope>NUCLEOTIDE SEQUENCE</scope>
    <source>
        <strain evidence="2">PFS-102/07</strain>
        <tissue evidence="2">Leaf</tissue>
    </source>
</reference>
<dbReference type="Pfam" id="PF04640">
    <property type="entry name" value="PLATZ"/>
    <property type="match status" value="1"/>
</dbReference>
<proteinExistence type="predicted"/>
<feature type="compositionally biased region" description="Basic residues" evidence="1">
    <location>
        <begin position="241"/>
        <end position="252"/>
    </location>
</feature>
<protein>
    <submittedName>
        <fullName evidence="2">Uncharacterized protein</fullName>
    </submittedName>
</protein>
<dbReference type="PANTHER" id="PTHR31065">
    <property type="entry name" value="PLATZ TRANSCRIPTION FACTOR FAMILY PROTEIN"/>
    <property type="match status" value="1"/>
</dbReference>
<evidence type="ECO:0000256" key="1">
    <source>
        <dbReference type="SAM" id="MobiDB-lite"/>
    </source>
</evidence>
<dbReference type="PANTHER" id="PTHR31065:SF46">
    <property type="entry name" value="PLATZ TRANSCRIPTION FACTOR FAMILY PROTEIN-RELATED"/>
    <property type="match status" value="1"/>
</dbReference>